<protein>
    <submittedName>
        <fullName evidence="1">Family 1 glycosylhydrolase</fullName>
    </submittedName>
</protein>
<dbReference type="Proteomes" id="UP000824230">
    <property type="component" value="Unassembled WGS sequence"/>
</dbReference>
<name>A0A9D1VLD1_9FIRM</name>
<sequence length="45" mass="5425">MSAVRNPYPEESDWGRQIDPKGLRYILNQLYDRYQLPIFIVEKLV</sequence>
<dbReference type="InterPro" id="IPR017853">
    <property type="entry name" value="GH"/>
</dbReference>
<dbReference type="AlphaFoldDB" id="A0A9D1VLD1"/>
<evidence type="ECO:0000313" key="1">
    <source>
        <dbReference type="EMBL" id="HIX37364.1"/>
    </source>
</evidence>
<dbReference type="Gene3D" id="3.20.20.80">
    <property type="entry name" value="Glycosidases"/>
    <property type="match status" value="1"/>
</dbReference>
<organism evidence="1 2">
    <name type="scientific">Candidatus Blautia pullistercoris</name>
    <dbReference type="NCBI Taxonomy" id="2838499"/>
    <lineage>
        <taxon>Bacteria</taxon>
        <taxon>Bacillati</taxon>
        <taxon>Bacillota</taxon>
        <taxon>Clostridia</taxon>
        <taxon>Lachnospirales</taxon>
        <taxon>Lachnospiraceae</taxon>
        <taxon>Blautia</taxon>
    </lineage>
</organism>
<dbReference type="GO" id="GO:0004553">
    <property type="term" value="F:hydrolase activity, hydrolyzing O-glycosyl compounds"/>
    <property type="evidence" value="ECO:0007669"/>
    <property type="project" value="InterPro"/>
</dbReference>
<accession>A0A9D1VLD1</accession>
<dbReference type="InterPro" id="IPR001360">
    <property type="entry name" value="Glyco_hydro_1"/>
</dbReference>
<dbReference type="Pfam" id="PF00232">
    <property type="entry name" value="Glyco_hydro_1"/>
    <property type="match status" value="1"/>
</dbReference>
<dbReference type="SUPFAM" id="SSF51445">
    <property type="entry name" value="(Trans)glycosidases"/>
    <property type="match status" value="1"/>
</dbReference>
<dbReference type="GO" id="GO:0005975">
    <property type="term" value="P:carbohydrate metabolic process"/>
    <property type="evidence" value="ECO:0007669"/>
    <property type="project" value="InterPro"/>
</dbReference>
<gene>
    <name evidence="1" type="ORF">H9738_05775</name>
</gene>
<reference evidence="1" key="1">
    <citation type="journal article" date="2021" name="PeerJ">
        <title>Extensive microbial diversity within the chicken gut microbiome revealed by metagenomics and culture.</title>
        <authorList>
            <person name="Gilroy R."/>
            <person name="Ravi A."/>
            <person name="Getino M."/>
            <person name="Pursley I."/>
            <person name="Horton D.L."/>
            <person name="Alikhan N.F."/>
            <person name="Baker D."/>
            <person name="Gharbi K."/>
            <person name="Hall N."/>
            <person name="Watson M."/>
            <person name="Adriaenssens E.M."/>
            <person name="Foster-Nyarko E."/>
            <person name="Jarju S."/>
            <person name="Secka A."/>
            <person name="Antonio M."/>
            <person name="Oren A."/>
            <person name="Chaudhuri R.R."/>
            <person name="La Ragione R."/>
            <person name="Hildebrand F."/>
            <person name="Pallen M.J."/>
        </authorList>
    </citation>
    <scope>NUCLEOTIDE SEQUENCE</scope>
    <source>
        <strain evidence="1">ChiHjej12B11-1927</strain>
    </source>
</reference>
<proteinExistence type="predicted"/>
<reference evidence="1" key="2">
    <citation type="submission" date="2021-04" db="EMBL/GenBank/DDBJ databases">
        <authorList>
            <person name="Gilroy R."/>
        </authorList>
    </citation>
    <scope>NUCLEOTIDE SEQUENCE</scope>
    <source>
        <strain evidence="1">ChiHjej12B11-1927</strain>
    </source>
</reference>
<evidence type="ECO:0000313" key="2">
    <source>
        <dbReference type="Proteomes" id="UP000824230"/>
    </source>
</evidence>
<comment type="caution">
    <text evidence="1">The sequence shown here is derived from an EMBL/GenBank/DDBJ whole genome shotgun (WGS) entry which is preliminary data.</text>
</comment>
<dbReference type="EMBL" id="DXFG01000110">
    <property type="protein sequence ID" value="HIX37364.1"/>
    <property type="molecule type" value="Genomic_DNA"/>
</dbReference>